<name>A0ABY2XLE4_9GAMM</name>
<feature type="chain" id="PRO_5045149375" evidence="1">
    <location>
        <begin position="23"/>
        <end position="274"/>
    </location>
</feature>
<organism evidence="3 4">
    <name type="scientific">Alloalcanivorax gelatiniphagus</name>
    <dbReference type="NCBI Taxonomy" id="1194167"/>
    <lineage>
        <taxon>Bacteria</taxon>
        <taxon>Pseudomonadati</taxon>
        <taxon>Pseudomonadota</taxon>
        <taxon>Gammaproteobacteria</taxon>
        <taxon>Oceanospirillales</taxon>
        <taxon>Alcanivoracaceae</taxon>
        <taxon>Alloalcanivorax</taxon>
    </lineage>
</organism>
<dbReference type="Gene3D" id="3.40.50.1980">
    <property type="entry name" value="Nitrogenase molybdenum iron protein domain"/>
    <property type="match status" value="2"/>
</dbReference>
<comment type="caution">
    <text evidence="3">The sequence shown here is derived from an EMBL/GenBank/DDBJ whole genome shotgun (WGS) entry which is preliminary data.</text>
</comment>
<evidence type="ECO:0000313" key="4">
    <source>
        <dbReference type="Proteomes" id="UP000739180"/>
    </source>
</evidence>
<dbReference type="SUPFAM" id="SSF53807">
    <property type="entry name" value="Helical backbone' metal receptor"/>
    <property type="match status" value="1"/>
</dbReference>
<dbReference type="InterPro" id="IPR050902">
    <property type="entry name" value="ABC_Transporter_SBP"/>
</dbReference>
<accession>A0ABY2XLE4</accession>
<dbReference type="RefSeq" id="WP_138772126.1">
    <property type="nucleotide sequence ID" value="NZ_JBHSSX010000060.1"/>
</dbReference>
<dbReference type="Pfam" id="PF01497">
    <property type="entry name" value="Peripla_BP_2"/>
    <property type="match status" value="1"/>
</dbReference>
<dbReference type="PANTHER" id="PTHR30535">
    <property type="entry name" value="VITAMIN B12-BINDING PROTEIN"/>
    <property type="match status" value="1"/>
</dbReference>
<proteinExistence type="predicted"/>
<dbReference type="EMBL" id="VCQT01000027">
    <property type="protein sequence ID" value="TMW13022.1"/>
    <property type="molecule type" value="Genomic_DNA"/>
</dbReference>
<evidence type="ECO:0000313" key="3">
    <source>
        <dbReference type="EMBL" id="TMW13022.1"/>
    </source>
</evidence>
<dbReference type="Proteomes" id="UP000739180">
    <property type="component" value="Unassembled WGS sequence"/>
</dbReference>
<reference evidence="3 4" key="1">
    <citation type="submission" date="2019-05" db="EMBL/GenBank/DDBJ databases">
        <title>Genome of Alcanivorax gelatiniphagus, an oil degrading marine bacteria.</title>
        <authorList>
            <person name="Kwon K.K."/>
        </authorList>
    </citation>
    <scope>NUCLEOTIDE SEQUENCE [LARGE SCALE GENOMIC DNA]</scope>
    <source>
        <strain evidence="3 4">MEBiC 08158</strain>
    </source>
</reference>
<evidence type="ECO:0000256" key="1">
    <source>
        <dbReference type="SAM" id="SignalP"/>
    </source>
</evidence>
<dbReference type="PANTHER" id="PTHR30535:SF4">
    <property type="entry name" value="HEMIN-BINDING PERIPLASMIC PROTEIN HMUT"/>
    <property type="match status" value="1"/>
</dbReference>
<feature type="signal peptide" evidence="1">
    <location>
        <begin position="1"/>
        <end position="22"/>
    </location>
</feature>
<feature type="domain" description="Fe/B12 periplasmic-binding" evidence="2">
    <location>
        <begin position="25"/>
        <end position="274"/>
    </location>
</feature>
<dbReference type="PROSITE" id="PS50983">
    <property type="entry name" value="FE_B12_PBP"/>
    <property type="match status" value="1"/>
</dbReference>
<keyword evidence="4" id="KW-1185">Reference proteome</keyword>
<sequence length="274" mass="28681">MRAGLRLATALLALWMAAAGHAQQRLVAAGGELTEIVYALGAADRLVAVDSTSNYPAAARQLPKLGYVRALPVEGTLAMKPDLVLLSGEAGPPPAVAQLKQATEVRVIDPQWSPAGLLARVEQVAEALGLQERGEQLNGELRQRFATLDKRLPLADPPRTLLVLSAGRHGVQVAGKGTQGQALLDALGLPNVADGEGYKPLNAEAVLATNPQLIIIAETRPGSFQPEQLPLLDSTEAGAQGRVLVTDGMLLLGFGPRLPDAMETVLEVATGEGR</sequence>
<gene>
    <name evidence="3" type="ORF">FGS76_08125</name>
</gene>
<protein>
    <submittedName>
        <fullName evidence="3">ABC transporter substrate-binding protein</fullName>
    </submittedName>
</protein>
<dbReference type="InterPro" id="IPR002491">
    <property type="entry name" value="ABC_transptr_periplasmic_BD"/>
</dbReference>
<keyword evidence="1" id="KW-0732">Signal</keyword>
<evidence type="ECO:0000259" key="2">
    <source>
        <dbReference type="PROSITE" id="PS50983"/>
    </source>
</evidence>